<sequence>MKKNKLALILSSILIIYSILGFVAIPKIVKPIIVDNINANITQEASLEKVEFNPFLLTFSLNNLKIQDKEDITFSIDSLSIDFNLFRTISEKHLAFQDLQLINPYIHIIENEDKSFNLEKLLKPTTKEEKQVRVEEEQSEPIKFQIYKTVLEKAKIKFTKLAKDKKPFEVNINELNYTFYDMGTFRNILASHSLNILINEHTKLIINGGLKVHPFHMYGNVKLTNLRPNEFLAYKDELFNFQLTNETNIDLNFGYKVDTKKELDIKVEKLNFKLSNLNILQDAHSVLYLKSLDIEDLNLFYPQNEIKINQFSLENLNGKIINSKDETINLAKLVNLPKEQKKEEVQQNSTQEETNWKILLANFKIANSKLSFKDEKNSFATLAEEVNLNAKNLNIENQNISLEQVLFENKNFVFNDKKNNLDVKVKNSSLIIEDLKLNDKNRTIKQVALKSSININDKKQKKDINAQNLELKIKDIINQNSDIQIANLNLIEPDFKLNDKVSKTNIQAKDINLLVNKISHKNSELKIDSSKLNKPFIAITLGKQEKKKVEEKEAEKIEKKVEKKANSNFSFDIGPLIIKDARMVFEDKNLPIPFKTNITQLHGDFSRLHSSSSKPTKLELEGKVDKYGFTKITGTVDINDIKLLTNTTILFKNIAIKNFTPYSGKFVGREIDSGKLDLNLKYNIKESNLDANNSIIISDIRLGETVQSEDATNLPLDLAIALLENSDGIIDLELPISGNVDDPQFAIAPIVWKVFTNLIVKAISSPFTLLASVLGIEADEIKTIDFEYGNSTIIASEKEALDNIAKILATKKRLAINVTPSYHQVFDTIALQDIKFDKFLEKRMKKIVKGDEYKKALENLFEESFKDKDLDDIKETFVKKDKSGKEYFDTKEYVESLRKTLASKQEVTTKELEELANSRSKNILDYLIVKKKVDKKAVVITEKINVQIDEKDKWSTFNLSVSVKK</sequence>
<accession>A0AAX2ABC1</accession>
<evidence type="ECO:0000313" key="4">
    <source>
        <dbReference type="Proteomes" id="UP000253850"/>
    </source>
</evidence>
<dbReference type="PANTHER" id="PTHR30441:SF8">
    <property type="entry name" value="DUF748 DOMAIN-CONTAINING PROTEIN"/>
    <property type="match status" value="1"/>
</dbReference>
<feature type="coiled-coil region" evidence="1">
    <location>
        <begin position="459"/>
        <end position="486"/>
    </location>
</feature>
<dbReference type="GO" id="GO:0090313">
    <property type="term" value="P:regulation of protein targeting to membrane"/>
    <property type="evidence" value="ECO:0007669"/>
    <property type="project" value="TreeGrafter"/>
</dbReference>
<dbReference type="KEGG" id="hbv:ABIV_1070"/>
<evidence type="ECO:0000256" key="1">
    <source>
        <dbReference type="SAM" id="Coils"/>
    </source>
</evidence>
<protein>
    <submittedName>
        <fullName evidence="2">DUF748 domain-containing membrane protein</fullName>
    </submittedName>
</protein>
<dbReference type="PANTHER" id="PTHR30441">
    <property type="entry name" value="DUF748 DOMAIN-CONTAINING PROTEIN"/>
    <property type="match status" value="1"/>
</dbReference>
<dbReference type="RefSeq" id="WP_114838918.1">
    <property type="nucleotide sequence ID" value="NZ_CP031217.1"/>
</dbReference>
<dbReference type="EMBL" id="CP031217">
    <property type="protein sequence ID" value="AXH12074.1"/>
    <property type="molecule type" value="Genomic_DNA"/>
</dbReference>
<keyword evidence="1" id="KW-0175">Coiled coil</keyword>
<dbReference type="GO" id="GO:0005886">
    <property type="term" value="C:plasma membrane"/>
    <property type="evidence" value="ECO:0007669"/>
    <property type="project" value="TreeGrafter"/>
</dbReference>
<dbReference type="InterPro" id="IPR052894">
    <property type="entry name" value="AsmA-related"/>
</dbReference>
<dbReference type="Proteomes" id="UP000289193">
    <property type="component" value="Unassembled WGS sequence"/>
</dbReference>
<proteinExistence type="predicted"/>
<reference evidence="3 5" key="1">
    <citation type="submission" date="2017-10" db="EMBL/GenBank/DDBJ databases">
        <title>Genomics of the genus Arcobacter.</title>
        <authorList>
            <person name="Perez-Cataluna A."/>
            <person name="Figueras M.J."/>
        </authorList>
    </citation>
    <scope>NUCLEOTIDE SEQUENCE [LARGE SCALE GENOMIC DNA]</scope>
    <source>
        <strain evidence="3 5">CECT 7835</strain>
    </source>
</reference>
<dbReference type="AlphaFoldDB" id="A0AAX2ABC1"/>
<name>A0AAX2ABC1_9BACT</name>
<dbReference type="Pfam" id="PF05359">
    <property type="entry name" value="DUF748"/>
    <property type="match status" value="1"/>
</dbReference>
<evidence type="ECO:0000313" key="2">
    <source>
        <dbReference type="EMBL" id="AXH12074.1"/>
    </source>
</evidence>
<evidence type="ECO:0000313" key="5">
    <source>
        <dbReference type="Proteomes" id="UP000289193"/>
    </source>
</evidence>
<keyword evidence="5" id="KW-1185">Reference proteome</keyword>
<evidence type="ECO:0000313" key="3">
    <source>
        <dbReference type="EMBL" id="RXK11184.1"/>
    </source>
</evidence>
<dbReference type="Proteomes" id="UP000253850">
    <property type="component" value="Chromosome"/>
</dbReference>
<dbReference type="EMBL" id="PDKM01000001">
    <property type="protein sequence ID" value="RXK11184.1"/>
    <property type="molecule type" value="Genomic_DNA"/>
</dbReference>
<organism evidence="3 5">
    <name type="scientific">Halarcobacter bivalviorum</name>
    <dbReference type="NCBI Taxonomy" id="663364"/>
    <lineage>
        <taxon>Bacteria</taxon>
        <taxon>Pseudomonadati</taxon>
        <taxon>Campylobacterota</taxon>
        <taxon>Epsilonproteobacteria</taxon>
        <taxon>Campylobacterales</taxon>
        <taxon>Arcobacteraceae</taxon>
        <taxon>Halarcobacter</taxon>
    </lineage>
</organism>
<reference evidence="2 4" key="2">
    <citation type="submission" date="2018-07" db="EMBL/GenBank/DDBJ databases">
        <title>Complete genome of the Arcobacter bivalviorum type strain LMG 26154.</title>
        <authorList>
            <person name="Miller W.G."/>
            <person name="Yee E."/>
            <person name="Bono J.L."/>
        </authorList>
    </citation>
    <scope>NUCLEOTIDE SEQUENCE [LARGE SCALE GENOMIC DNA]</scope>
    <source>
        <strain evidence="2 4">LMG 26154</strain>
    </source>
</reference>
<dbReference type="InterPro" id="IPR008023">
    <property type="entry name" value="DUF748"/>
</dbReference>
<gene>
    <name evidence="2" type="ORF">ABIV_1070</name>
    <name evidence="3" type="ORF">CRV05_02115</name>
</gene>